<dbReference type="RefSeq" id="WP_078810946.1">
    <property type="nucleotide sequence ID" value="NZ_FUWM01000026.1"/>
</dbReference>
<evidence type="ECO:0000259" key="7">
    <source>
        <dbReference type="SMART" id="SM00535"/>
    </source>
</evidence>
<dbReference type="GO" id="GO:0006364">
    <property type="term" value="P:rRNA processing"/>
    <property type="evidence" value="ECO:0007669"/>
    <property type="project" value="UniProtKB-UniRule"/>
</dbReference>
<dbReference type="EC" id="3.1.26.-" evidence="6"/>
<dbReference type="PANTHER" id="PTHR34276">
    <property type="entry name" value="MINI-RIBONUCLEASE 3"/>
    <property type="match status" value="1"/>
</dbReference>
<keyword evidence="3 6" id="KW-0540">Nuclease</keyword>
<dbReference type="AlphaFoldDB" id="A0A1T4QD89"/>
<keyword evidence="9" id="KW-1185">Reference proteome</keyword>
<dbReference type="PANTHER" id="PTHR34276:SF1">
    <property type="entry name" value="MINI-RIBONUCLEASE 3"/>
    <property type="match status" value="1"/>
</dbReference>
<dbReference type="GO" id="GO:0005737">
    <property type="term" value="C:cytoplasm"/>
    <property type="evidence" value="ECO:0007669"/>
    <property type="project" value="UniProtKB-SubCell"/>
</dbReference>
<dbReference type="SMART" id="SM00535">
    <property type="entry name" value="RIBOc"/>
    <property type="match status" value="1"/>
</dbReference>
<keyword evidence="2 6" id="KW-0698">rRNA processing</keyword>
<accession>A0A1T4QD89</accession>
<dbReference type="InterPro" id="IPR000999">
    <property type="entry name" value="RNase_III_dom"/>
</dbReference>
<feature type="active site" evidence="6">
    <location>
        <position position="25"/>
    </location>
</feature>
<comment type="cofactor">
    <cofactor evidence="6">
        <name>Mg(2+)</name>
        <dbReference type="ChEBI" id="CHEBI:18420"/>
    </cofactor>
</comment>
<dbReference type="HAMAP" id="MF_01468">
    <property type="entry name" value="RNase_Mini_III"/>
    <property type="match status" value="1"/>
</dbReference>
<dbReference type="CDD" id="cd00593">
    <property type="entry name" value="RIBOc"/>
    <property type="match status" value="1"/>
</dbReference>
<dbReference type="EMBL" id="FUWM01000026">
    <property type="protein sequence ID" value="SKA01586.1"/>
    <property type="molecule type" value="Genomic_DNA"/>
</dbReference>
<sequence>MFNELLDLPKKPRLLSPGIMAYIGDSIYEVFIRSYLIEKGIRKNNDLHKMAIKYVNAEAQAELLRKIKPSLTKEEEIIVRRGRNSKSGQVPKSTDVANYRHSTAFEALLGYLYLDKKKARLREILAEIKESIEEM</sequence>
<keyword evidence="1 6" id="KW-0690">Ribosome biogenesis</keyword>
<dbReference type="Gene3D" id="1.10.1520.10">
    <property type="entry name" value="Ribonuclease III domain"/>
    <property type="match status" value="1"/>
</dbReference>
<keyword evidence="6" id="KW-0699">rRNA-binding</keyword>
<feature type="domain" description="RNase III" evidence="7">
    <location>
        <begin position="4"/>
        <end position="134"/>
    </location>
</feature>
<name>A0A1T4QD89_9FIRM</name>
<comment type="function">
    <text evidence="6">Involved in correct processing of both the 5' and 3' ends of 23S rRNA precursor. Processes 30S rRNA precursor transcript even in absence of ribonuclease 3 (Rnc); Rnc processes 30S rRNA into smaller rRNA precursors.</text>
</comment>
<dbReference type="GO" id="GO:0004525">
    <property type="term" value="F:ribonuclease III activity"/>
    <property type="evidence" value="ECO:0007669"/>
    <property type="project" value="InterPro"/>
</dbReference>
<dbReference type="Proteomes" id="UP000190625">
    <property type="component" value="Unassembled WGS sequence"/>
</dbReference>
<keyword evidence="5 6" id="KW-0378">Hydrolase</keyword>
<evidence type="ECO:0000256" key="4">
    <source>
        <dbReference type="ARBA" id="ARBA00022759"/>
    </source>
</evidence>
<keyword evidence="4 6" id="KW-0255">Endonuclease</keyword>
<comment type="subunit">
    <text evidence="6">Homodimer.</text>
</comment>
<dbReference type="STRING" id="142842.SAMN02745118_02522"/>
<dbReference type="Pfam" id="PF00636">
    <property type="entry name" value="Ribonuclease_3"/>
    <property type="match status" value="1"/>
</dbReference>
<evidence type="ECO:0000256" key="2">
    <source>
        <dbReference type="ARBA" id="ARBA00022552"/>
    </source>
</evidence>
<dbReference type="OrthoDB" id="46571at2"/>
<organism evidence="8 9">
    <name type="scientific">Selenihalanaerobacter shriftii</name>
    <dbReference type="NCBI Taxonomy" id="142842"/>
    <lineage>
        <taxon>Bacteria</taxon>
        <taxon>Bacillati</taxon>
        <taxon>Bacillota</taxon>
        <taxon>Clostridia</taxon>
        <taxon>Halanaerobiales</taxon>
        <taxon>Halobacteroidaceae</taxon>
        <taxon>Selenihalanaerobacter</taxon>
    </lineage>
</organism>
<evidence type="ECO:0000256" key="5">
    <source>
        <dbReference type="ARBA" id="ARBA00022801"/>
    </source>
</evidence>
<dbReference type="GO" id="GO:0019843">
    <property type="term" value="F:rRNA binding"/>
    <property type="evidence" value="ECO:0007669"/>
    <property type="project" value="UniProtKB-UniRule"/>
</dbReference>
<comment type="similarity">
    <text evidence="6">Belongs to the MrnC RNase family.</text>
</comment>
<dbReference type="PIRSF" id="PIRSF005520">
    <property type="entry name" value="UCP005520"/>
    <property type="match status" value="1"/>
</dbReference>
<comment type="subcellular location">
    <subcellularLocation>
        <location evidence="6">Cytoplasm</location>
    </subcellularLocation>
</comment>
<gene>
    <name evidence="6" type="primary">mrnC</name>
    <name evidence="8" type="ORF">SAMN02745118_02522</name>
</gene>
<evidence type="ECO:0000313" key="8">
    <source>
        <dbReference type="EMBL" id="SKA01586.1"/>
    </source>
</evidence>
<reference evidence="9" key="1">
    <citation type="submission" date="2017-02" db="EMBL/GenBank/DDBJ databases">
        <authorList>
            <person name="Varghese N."/>
            <person name="Submissions S."/>
        </authorList>
    </citation>
    <scope>NUCLEOTIDE SEQUENCE [LARGE SCALE GENOMIC DNA]</scope>
    <source>
        <strain evidence="9">ATCC BAA-73</strain>
    </source>
</reference>
<evidence type="ECO:0000256" key="6">
    <source>
        <dbReference type="HAMAP-Rule" id="MF_01468"/>
    </source>
</evidence>
<evidence type="ECO:0000256" key="1">
    <source>
        <dbReference type="ARBA" id="ARBA00022517"/>
    </source>
</evidence>
<dbReference type="InterPro" id="IPR008226">
    <property type="entry name" value="Mini3_fam"/>
</dbReference>
<keyword evidence="6" id="KW-0460">Magnesium</keyword>
<protein>
    <recommendedName>
        <fullName evidence="6">Mini-ribonuclease 3</fullName>
        <shortName evidence="6">Mini-3</shortName>
        <shortName evidence="6">Mini-RNase 3</shortName>
        <ecNumber evidence="6">3.1.26.-</ecNumber>
    </recommendedName>
    <alternativeName>
        <fullName evidence="6">Mini-RNase III</fullName>
        <shortName evidence="6">Mini-III</shortName>
    </alternativeName>
</protein>
<dbReference type="InterPro" id="IPR036389">
    <property type="entry name" value="RNase_III_sf"/>
</dbReference>
<evidence type="ECO:0000256" key="3">
    <source>
        <dbReference type="ARBA" id="ARBA00022722"/>
    </source>
</evidence>
<evidence type="ECO:0000313" key="9">
    <source>
        <dbReference type="Proteomes" id="UP000190625"/>
    </source>
</evidence>
<keyword evidence="6" id="KW-0963">Cytoplasm</keyword>
<proteinExistence type="inferred from homology"/>
<dbReference type="SUPFAM" id="SSF69065">
    <property type="entry name" value="RNase III domain-like"/>
    <property type="match status" value="1"/>
</dbReference>
<keyword evidence="6" id="KW-0694">RNA-binding</keyword>